<sequence>MLAQTGVLPSVNVGSCGPGSGRVMLAHTAMASAFSLRPSPPRGRRPGPRSSLTTSASMRSGLSIQGHQPTSPAGWAIIVDSLRRADVQLLSPQEVQHALQAGTQCVVDVRLPAEFEAGHVSGTVNVPFFRPISGWDAVRVLRRLAFALFGIRTGTEINPLFVEEVSRVAADSSKGIILMCNIGGVIEHSGSFKVGTQSRSLTAAHVLVESGKFGSIKVLKGGVNGWAASERPIEEM</sequence>
<dbReference type="PANTHER" id="PTHR44920">
    <property type="entry name" value="RHODANESE-LIKE DOMAIN-CONTAINING PROTEIN 14, CHLOROPLASTIC-RELATED"/>
    <property type="match status" value="1"/>
</dbReference>
<evidence type="ECO:0000313" key="3">
    <source>
        <dbReference type="EMBL" id="JAT77109.1"/>
    </source>
</evidence>
<dbReference type="InterPro" id="IPR001763">
    <property type="entry name" value="Rhodanese-like_dom"/>
</dbReference>
<accession>A0A1D2AD14</accession>
<gene>
    <name evidence="3" type="ORF">g.1602</name>
</gene>
<dbReference type="SUPFAM" id="SSF52821">
    <property type="entry name" value="Rhodanese/Cell cycle control phosphatase"/>
    <property type="match status" value="1"/>
</dbReference>
<dbReference type="AlphaFoldDB" id="A0A1D2AD14"/>
<dbReference type="EMBL" id="GDKF01001513">
    <property type="protein sequence ID" value="JAT77109.1"/>
    <property type="molecule type" value="Transcribed_RNA"/>
</dbReference>
<proteinExistence type="predicted"/>
<feature type="compositionally biased region" description="Polar residues" evidence="1">
    <location>
        <begin position="53"/>
        <end position="69"/>
    </location>
</feature>
<dbReference type="Gene3D" id="3.40.250.10">
    <property type="entry name" value="Rhodanese-like domain"/>
    <property type="match status" value="1"/>
</dbReference>
<name>A0A1D2AD14_AUXPR</name>
<evidence type="ECO:0000259" key="2">
    <source>
        <dbReference type="PROSITE" id="PS50206"/>
    </source>
</evidence>
<feature type="domain" description="Rhodanese" evidence="2">
    <location>
        <begin position="100"/>
        <end position="235"/>
    </location>
</feature>
<dbReference type="PANTHER" id="PTHR44920:SF2">
    <property type="entry name" value="RHODANESE DOMAIN-CONTAINING PROTEIN"/>
    <property type="match status" value="1"/>
</dbReference>
<organism evidence="3">
    <name type="scientific">Auxenochlorella protothecoides</name>
    <name type="common">Green microalga</name>
    <name type="synonym">Chlorella protothecoides</name>
    <dbReference type="NCBI Taxonomy" id="3075"/>
    <lineage>
        <taxon>Eukaryota</taxon>
        <taxon>Viridiplantae</taxon>
        <taxon>Chlorophyta</taxon>
        <taxon>core chlorophytes</taxon>
        <taxon>Trebouxiophyceae</taxon>
        <taxon>Chlorellales</taxon>
        <taxon>Chlorellaceae</taxon>
        <taxon>Auxenochlorella</taxon>
    </lineage>
</organism>
<dbReference type="CDD" id="cd00158">
    <property type="entry name" value="RHOD"/>
    <property type="match status" value="1"/>
</dbReference>
<dbReference type="SMART" id="SM00450">
    <property type="entry name" value="RHOD"/>
    <property type="match status" value="1"/>
</dbReference>
<dbReference type="GO" id="GO:0009507">
    <property type="term" value="C:chloroplast"/>
    <property type="evidence" value="ECO:0007669"/>
    <property type="project" value="TreeGrafter"/>
</dbReference>
<dbReference type="Pfam" id="PF00581">
    <property type="entry name" value="Rhodanese"/>
    <property type="match status" value="1"/>
</dbReference>
<dbReference type="InterPro" id="IPR036873">
    <property type="entry name" value="Rhodanese-like_dom_sf"/>
</dbReference>
<feature type="region of interest" description="Disordered" evidence="1">
    <location>
        <begin position="34"/>
        <end position="69"/>
    </location>
</feature>
<dbReference type="PROSITE" id="PS50206">
    <property type="entry name" value="RHODANESE_3"/>
    <property type="match status" value="1"/>
</dbReference>
<reference evidence="3" key="1">
    <citation type="submission" date="2015-08" db="EMBL/GenBank/DDBJ databases">
        <authorList>
            <person name="Babu N.S."/>
            <person name="Beckwith C.J."/>
            <person name="Beseler K.G."/>
            <person name="Brison A."/>
            <person name="Carone J.V."/>
            <person name="Caskin T.P."/>
            <person name="Diamond M."/>
            <person name="Durham M.E."/>
            <person name="Foxe J.M."/>
            <person name="Go M."/>
            <person name="Henderson B.A."/>
            <person name="Jones I.B."/>
            <person name="McGettigan J.A."/>
            <person name="Micheletti S.J."/>
            <person name="Nasrallah M.E."/>
            <person name="Ortiz D."/>
            <person name="Piller C.R."/>
            <person name="Privatt S.R."/>
            <person name="Schneider S.L."/>
            <person name="Sharp S."/>
            <person name="Smith T.C."/>
            <person name="Stanton J.D."/>
            <person name="Ullery H.E."/>
            <person name="Wilson R.J."/>
            <person name="Serrano M.G."/>
            <person name="Buck G."/>
            <person name="Lee V."/>
            <person name="Wang Y."/>
            <person name="Carvalho R."/>
            <person name="Voegtly L."/>
            <person name="Shi R."/>
            <person name="Duckworth R."/>
            <person name="Johnson A."/>
            <person name="Loviza R."/>
            <person name="Walstead R."/>
            <person name="Shah Z."/>
            <person name="Kiflezghi M."/>
            <person name="Wade K."/>
            <person name="Ball S.L."/>
            <person name="Bradley K.W."/>
            <person name="Asai D.J."/>
            <person name="Bowman C.A."/>
            <person name="Russell D.A."/>
            <person name="Pope W.H."/>
            <person name="Jacobs-Sera D."/>
            <person name="Hendrix R.W."/>
            <person name="Hatfull G.F."/>
        </authorList>
    </citation>
    <scope>NUCLEOTIDE SEQUENCE</scope>
</reference>
<protein>
    <recommendedName>
        <fullName evidence="2">Rhodanese domain-containing protein</fullName>
    </recommendedName>
</protein>
<dbReference type="InterPro" id="IPR043186">
    <property type="entry name" value="Str14"/>
</dbReference>
<evidence type="ECO:0000256" key="1">
    <source>
        <dbReference type="SAM" id="MobiDB-lite"/>
    </source>
</evidence>